<keyword evidence="2" id="KW-0812">Transmembrane</keyword>
<evidence type="ECO:0000256" key="2">
    <source>
        <dbReference type="SAM" id="Phobius"/>
    </source>
</evidence>
<organism evidence="4 6">
    <name type="scientific">Serratia marcescens</name>
    <dbReference type="NCBI Taxonomy" id="615"/>
    <lineage>
        <taxon>Bacteria</taxon>
        <taxon>Pseudomonadati</taxon>
        <taxon>Pseudomonadota</taxon>
        <taxon>Gammaproteobacteria</taxon>
        <taxon>Enterobacterales</taxon>
        <taxon>Yersiniaceae</taxon>
        <taxon>Serratia</taxon>
    </lineage>
</organism>
<evidence type="ECO:0000313" key="3">
    <source>
        <dbReference type="EMBL" id="AWL70593.1"/>
    </source>
</evidence>
<dbReference type="Proteomes" id="UP000245399">
    <property type="component" value="Chromosome"/>
</dbReference>
<dbReference type="PRINTS" id="PR01490">
    <property type="entry name" value="RTXTOXIND"/>
</dbReference>
<gene>
    <name evidence="4" type="ORF">AN695_0201130</name>
    <name evidence="3" type="ORF">DKC05_24555</name>
    <name evidence="5" type="ORF">DMW51_26400</name>
</gene>
<reference evidence="4" key="2">
    <citation type="journal article" date="2017" name="PLoS ONE">
        <title>Genomic and phenotypic characterisation of fluoroquinolone resistance mechanisms in Enterobacteriaceae in Durban, South Africa.</title>
        <authorList>
            <person name="Osei Sekyere J."/>
            <person name="Amoako D.G."/>
        </authorList>
    </citation>
    <scope>NUCLEOTIDE SEQUENCE</scope>
    <source>
        <strain evidence="4">945174350</strain>
    </source>
</reference>
<dbReference type="AlphaFoldDB" id="A0A0G3SSL0"/>
<evidence type="ECO:0000256" key="1">
    <source>
        <dbReference type="SAM" id="Coils"/>
    </source>
</evidence>
<dbReference type="EMBL" id="QJQB01000592">
    <property type="protein sequence ID" value="PYA55245.1"/>
    <property type="molecule type" value="Genomic_DNA"/>
</dbReference>
<reference evidence="6" key="1">
    <citation type="submission" date="2016-04" db="EMBL/GenBank/DDBJ databases">
        <authorList>
            <person name="Osei Sekyere J."/>
            <person name="Sivertsen A."/>
            <person name="Pedersen A.T."/>
            <person name="Sundsfjord A."/>
        </authorList>
    </citation>
    <scope>NUCLEOTIDE SEQUENCE [LARGE SCALE GENOMIC DNA]</scope>
    <source>
        <strain evidence="6">945174350</strain>
    </source>
</reference>
<accession>A0A0G3SSL0</accession>
<dbReference type="InterPro" id="IPR050739">
    <property type="entry name" value="MFP"/>
</dbReference>
<reference evidence="5" key="4">
    <citation type="submission" date="2018-06" db="EMBL/GenBank/DDBJ databases">
        <title>Serratia marcescens genome sequencing and assembly.</title>
        <authorList>
            <person name="Martins R.C.R."/>
            <person name="Perdigao-Neto L.V."/>
            <person name="Costa S.F."/>
            <person name="Levin A.S.S."/>
        </authorList>
    </citation>
    <scope>NUCLEOTIDE SEQUENCE</scope>
    <source>
        <strain evidence="5">1283</strain>
    </source>
</reference>
<dbReference type="Proteomes" id="UP000247823">
    <property type="component" value="Unassembled WGS sequence"/>
</dbReference>
<sequence>MSDNKSRNIFRQEAVNYQRQRWTGRALLISGASSSVIAVTCLVFILILASALYFCEYTRRVDVEGEVISIPHSTNVFSSQYGYVNRSFHQAGDVVEKDEPLYIIDVSRSTASGNVSHIAAGEINKQIGNLDSIISKLKKNKDAMLENLRKQIDSYEIAYKETEKLNLSARDGMEKMRESLKNYEHYLTKGLITKDQLNYQRSLFQQQQSSYQALNSQKIQQNIQLSQLRSDLLIRAADYDNQISQSESQRSELQRQLAESNAGDQVIIKAPLKGTIESLSVTAGQVVESGSSLAQIKPIENIKYYLVLWLPNNSLPYVKIGDGINIRYEAFPSDKFGQFPGRIESISSVPASPQEMAEYSSGNKRERNAYYKVLASISDTQFSDKGKYLEISSGLQARVIVFLDKKPLYQWAVAPLYDIKNSVVGRVDEGS</sequence>
<evidence type="ECO:0000313" key="4">
    <source>
        <dbReference type="EMBL" id="OCO91431.1"/>
    </source>
</evidence>
<evidence type="ECO:0000313" key="6">
    <source>
        <dbReference type="Proteomes" id="UP000050489"/>
    </source>
</evidence>
<evidence type="ECO:0000313" key="8">
    <source>
        <dbReference type="Proteomes" id="UP000247823"/>
    </source>
</evidence>
<feature type="coiled-coil region" evidence="1">
    <location>
        <begin position="236"/>
        <end position="263"/>
    </location>
</feature>
<feature type="coiled-coil region" evidence="1">
    <location>
        <begin position="138"/>
        <end position="165"/>
    </location>
</feature>
<keyword evidence="2" id="KW-1133">Transmembrane helix</keyword>
<name>A0A0G3SSL0_SERMA</name>
<dbReference type="PANTHER" id="PTHR30386">
    <property type="entry name" value="MEMBRANE FUSION SUBUNIT OF EMRAB-TOLC MULTIDRUG EFFLUX PUMP"/>
    <property type="match status" value="1"/>
</dbReference>
<keyword evidence="1" id="KW-0175">Coiled coil</keyword>
<protein>
    <submittedName>
        <fullName evidence="4">ATPase</fullName>
    </submittedName>
    <submittedName>
        <fullName evidence="5">Biotin/lipoyl-binding protein</fullName>
    </submittedName>
    <submittedName>
        <fullName evidence="3">HlyD family secretion protein</fullName>
    </submittedName>
</protein>
<reference evidence="3 7" key="3">
    <citation type="submission" date="2018-05" db="EMBL/GenBank/DDBJ databases">
        <title>Klebsiella quasipneumonaiae provides a window into carbapenemase gene transfer, plasmid rearrangements and nosocomial acquisition from the hospital environment.</title>
        <authorList>
            <person name="Mathers A.J."/>
            <person name="Vegesana K."/>
            <person name="Stoesser N."/>
            <person name="Crook D."/>
            <person name="Vaughan A."/>
            <person name="Barry K."/>
            <person name="Parikh H."/>
            <person name="Sebra R."/>
            <person name="Kotay S."/>
            <person name="Walker A.S."/>
            <person name="Sheppard A.E."/>
        </authorList>
    </citation>
    <scope>NUCLEOTIDE SEQUENCE [LARGE SCALE GENOMIC DNA]</scope>
    <source>
        <strain evidence="3 7">CAV1761</strain>
    </source>
</reference>
<evidence type="ECO:0000313" key="5">
    <source>
        <dbReference type="EMBL" id="PYA55245.1"/>
    </source>
</evidence>
<dbReference type="PANTHER" id="PTHR30386:SF28">
    <property type="entry name" value="EXPORTED PROTEIN"/>
    <property type="match status" value="1"/>
</dbReference>
<evidence type="ECO:0000313" key="7">
    <source>
        <dbReference type="Proteomes" id="UP000245399"/>
    </source>
</evidence>
<keyword evidence="2" id="KW-0472">Membrane</keyword>
<keyword evidence="8" id="KW-1185">Reference proteome</keyword>
<reference evidence="5" key="5">
    <citation type="submission" date="2018-06" db="EMBL/GenBank/DDBJ databases">
        <authorList>
            <person name="Martins R.C."/>
            <person name="Perdigao-Neto L.V."/>
            <person name="Costa S.F."/>
            <person name="Levin A.S.S."/>
        </authorList>
    </citation>
    <scope>NUCLEOTIDE SEQUENCE</scope>
    <source>
        <strain evidence="5">1283</strain>
    </source>
</reference>
<feature type="transmembrane region" description="Helical" evidence="2">
    <location>
        <begin position="26"/>
        <end position="54"/>
    </location>
</feature>
<dbReference type="EMBL" id="CP029449">
    <property type="protein sequence ID" value="AWL70593.1"/>
    <property type="molecule type" value="Genomic_DNA"/>
</dbReference>
<dbReference type="Proteomes" id="UP000050489">
    <property type="component" value="Unassembled WGS sequence"/>
</dbReference>
<dbReference type="RefSeq" id="WP_038872232.1">
    <property type="nucleotide sequence ID" value="NZ_CABMHU010000142.1"/>
</dbReference>
<proteinExistence type="predicted"/>
<dbReference type="Gene3D" id="2.40.50.100">
    <property type="match status" value="1"/>
</dbReference>
<dbReference type="EMBL" id="LJEX02000001">
    <property type="protein sequence ID" value="OCO91431.1"/>
    <property type="molecule type" value="Genomic_DNA"/>
</dbReference>